<comment type="similarity">
    <text evidence="2">Belongs to the band 7/mec-2 family.</text>
</comment>
<comment type="subcellular location">
    <subcellularLocation>
        <location evidence="1">Membrane</location>
        <topology evidence="1">Single-pass membrane protein</topology>
    </subcellularLocation>
</comment>
<evidence type="ECO:0000259" key="3">
    <source>
        <dbReference type="SMART" id="SM00244"/>
    </source>
</evidence>
<dbReference type="Gene3D" id="6.10.250.2090">
    <property type="match status" value="1"/>
</dbReference>
<keyword evidence="5" id="KW-1185">Reference proteome</keyword>
<feature type="domain" description="Band 7" evidence="3">
    <location>
        <begin position="16"/>
        <end position="173"/>
    </location>
</feature>
<dbReference type="Gene3D" id="3.30.479.30">
    <property type="entry name" value="Band 7 domain"/>
    <property type="match status" value="1"/>
</dbReference>
<dbReference type="AlphaFoldDB" id="A0A939ERT3"/>
<dbReference type="RefSeq" id="WP_206979857.1">
    <property type="nucleotide sequence ID" value="NZ_JAFLQZ010000001.1"/>
</dbReference>
<dbReference type="SUPFAM" id="SSF117892">
    <property type="entry name" value="Band 7/SPFH domain"/>
    <property type="match status" value="1"/>
</dbReference>
<dbReference type="PRINTS" id="PR00721">
    <property type="entry name" value="STOMATIN"/>
</dbReference>
<evidence type="ECO:0000313" key="4">
    <source>
        <dbReference type="EMBL" id="MBO0356340.1"/>
    </source>
</evidence>
<evidence type="ECO:0000313" key="5">
    <source>
        <dbReference type="Proteomes" id="UP000664144"/>
    </source>
</evidence>
<reference evidence="4" key="1">
    <citation type="submission" date="2021-03" db="EMBL/GenBank/DDBJ databases">
        <authorList>
            <person name="Kim M.K."/>
        </authorList>
    </citation>
    <scope>NUCLEOTIDE SEQUENCE</scope>
    <source>
        <strain evidence="4">BT186</strain>
    </source>
</reference>
<proteinExistence type="inferred from homology"/>
<evidence type="ECO:0000256" key="1">
    <source>
        <dbReference type="ARBA" id="ARBA00004167"/>
    </source>
</evidence>
<dbReference type="Pfam" id="PF01145">
    <property type="entry name" value="Band_7"/>
    <property type="match status" value="1"/>
</dbReference>
<dbReference type="FunFam" id="3.30.479.30:FF:000004">
    <property type="entry name" value="Putative membrane protease family, stomatin"/>
    <property type="match status" value="1"/>
</dbReference>
<dbReference type="EMBL" id="JAFLQZ010000001">
    <property type="protein sequence ID" value="MBO0356340.1"/>
    <property type="molecule type" value="Genomic_DNA"/>
</dbReference>
<name>A0A939ERT3_9BACT</name>
<dbReference type="GO" id="GO:0098552">
    <property type="term" value="C:side of membrane"/>
    <property type="evidence" value="ECO:0007669"/>
    <property type="project" value="UniProtKB-ARBA"/>
</dbReference>
<accession>A0A939ERT3</accession>
<comment type="caution">
    <text evidence="4">The sequence shown here is derived from an EMBL/GenBank/DDBJ whole genome shotgun (WGS) entry which is preliminary data.</text>
</comment>
<dbReference type="InterPro" id="IPR036013">
    <property type="entry name" value="Band_7/SPFH_dom_sf"/>
</dbReference>
<organism evidence="4 5">
    <name type="scientific">Hymenobacter telluris</name>
    <dbReference type="NCBI Taxonomy" id="2816474"/>
    <lineage>
        <taxon>Bacteria</taxon>
        <taxon>Pseudomonadati</taxon>
        <taxon>Bacteroidota</taxon>
        <taxon>Cytophagia</taxon>
        <taxon>Cytophagales</taxon>
        <taxon>Hymenobacteraceae</taxon>
        <taxon>Hymenobacter</taxon>
    </lineage>
</organism>
<evidence type="ECO:0000256" key="2">
    <source>
        <dbReference type="ARBA" id="ARBA00008164"/>
    </source>
</evidence>
<dbReference type="Proteomes" id="UP000664144">
    <property type="component" value="Unassembled WGS sequence"/>
</dbReference>
<dbReference type="SMART" id="SM00244">
    <property type="entry name" value="PHB"/>
    <property type="match status" value="1"/>
</dbReference>
<gene>
    <name evidence="4" type="ORF">J0X19_00145</name>
</gene>
<protein>
    <submittedName>
        <fullName evidence="4">Slipin family protein</fullName>
    </submittedName>
</protein>
<sequence length="264" mass="29334">MSFLTIVLLVVVFLLLGLRIAQEYERAIVFRLGRFTGTRGPGLYWIIPFIERRVTIDMRTKTVDLEQQETITKDSVTIKVNAVLWFRVLDPAAAIIKVANYNQAVYQLAVTALRNIIGQHQLDEVLRGRQQINASLLQLVDAATEPWGVKIELVEIKDVEIPESMQRAMAREAEAVREKRARIIKAEAELEASIKLTQGAQQMENSPMALELRRMQMISEIGIDNSTTTVVLIPSEFSHAAKGLATMAGAMPSGAGAVSNTPHQ</sequence>
<dbReference type="PANTHER" id="PTHR10264:SF19">
    <property type="entry name" value="AT06885P-RELATED"/>
    <property type="match status" value="1"/>
</dbReference>
<dbReference type="InterPro" id="IPR001972">
    <property type="entry name" value="Stomatin_HflK_fam"/>
</dbReference>
<dbReference type="GO" id="GO:0005886">
    <property type="term" value="C:plasma membrane"/>
    <property type="evidence" value="ECO:0007669"/>
    <property type="project" value="InterPro"/>
</dbReference>
<dbReference type="InterPro" id="IPR001107">
    <property type="entry name" value="Band_7"/>
</dbReference>
<dbReference type="PANTHER" id="PTHR10264">
    <property type="entry name" value="BAND 7 PROTEIN-RELATED"/>
    <property type="match status" value="1"/>
</dbReference>
<dbReference type="InterPro" id="IPR043202">
    <property type="entry name" value="Band-7_stomatin-like"/>
</dbReference>
<dbReference type="CDD" id="cd08826">
    <property type="entry name" value="SPFH_eoslipins_u1"/>
    <property type="match status" value="1"/>
</dbReference>